<evidence type="ECO:0000256" key="1">
    <source>
        <dbReference type="ARBA" id="ARBA00004429"/>
    </source>
</evidence>
<sequence>MVIVGLGVIALIASVVLTIARFERSEMERQLLQLSANEMTSLHALIQNVMAKRPEDGDNIGIAVFNNWFDSRNVHYPGKVWSAWGPQVVAYMKELEPNRAPKLPMDDIDREAMAAKVPVSRFESGFFRYSLPIVLGVTEGAKDEVCHACHGAMGMKDGDVIAVLSSSLSTEESEAKLKRILTWLTLGGIAATILAVLGVRWSLKAIIADPVHDMTGRMNQLAAGDVSIEVPALERQDEIGDIARAVQVFKDNTIAKHKMEDEARAAAAAREARMHRLEDLIANFDRTVTAVLDSVASSSQQMTLTARSMVDSADQALERANSAAAQASEANENVRMVAAAAEDLTSSINEIAQQVGMSNQVAATATREANTVNTRVQGLAGAAEKIGEIIEMITGIAEQTNLLALNATVEAARAGEAGKGFAVVASEVKNLARQTVGATEQISNQVNTIQDETDKTVRAIRGIGTTISSMDGITTTIASAIEKQGSATQEIAANIDNAASGTNFVYENITGVSKTIHETDRAARQVLDAVEALQQQAATLRAEVDRFLNGIREA</sequence>
<keyword evidence="12" id="KW-1185">Reference proteome</keyword>
<dbReference type="OrthoDB" id="8320983at2"/>
<dbReference type="SMART" id="SM00283">
    <property type="entry name" value="MA"/>
    <property type="match status" value="1"/>
</dbReference>
<keyword evidence="7" id="KW-0812">Transmembrane</keyword>
<dbReference type="PANTHER" id="PTHR32089">
    <property type="entry name" value="METHYL-ACCEPTING CHEMOTAXIS PROTEIN MCPB"/>
    <property type="match status" value="1"/>
</dbReference>
<proteinExistence type="inferred from homology"/>
<dbReference type="CDD" id="cd06225">
    <property type="entry name" value="HAMP"/>
    <property type="match status" value="1"/>
</dbReference>
<feature type="coiled-coil region" evidence="6">
    <location>
        <begin position="516"/>
        <end position="550"/>
    </location>
</feature>
<evidence type="ECO:0000313" key="11">
    <source>
        <dbReference type="EMBL" id="OAN46773.1"/>
    </source>
</evidence>
<dbReference type="AlphaFoldDB" id="A0A178ME05"/>
<dbReference type="InterPro" id="IPR003660">
    <property type="entry name" value="HAMP_dom"/>
</dbReference>
<dbReference type="InterPro" id="IPR004089">
    <property type="entry name" value="MCPsignal_dom"/>
</dbReference>
<reference evidence="11 12" key="1">
    <citation type="submission" date="2016-04" db="EMBL/GenBank/DDBJ databases">
        <title>Draft genome sequence of freshwater magnetotactic bacteria Magnetospirillum marisnigri SP-1 and Magnetospirillum moscoviense BB-1.</title>
        <authorList>
            <person name="Koziaeva V."/>
            <person name="Dziuba M.V."/>
            <person name="Ivanov T.M."/>
            <person name="Kuznetsov B."/>
            <person name="Grouzdev D.S."/>
        </authorList>
    </citation>
    <scope>NUCLEOTIDE SEQUENCE [LARGE SCALE GENOMIC DNA]</scope>
    <source>
        <strain evidence="11 12">SP-1</strain>
    </source>
</reference>
<dbReference type="SMART" id="SM00304">
    <property type="entry name" value="HAMP"/>
    <property type="match status" value="1"/>
</dbReference>
<dbReference type="Pfam" id="PF00015">
    <property type="entry name" value="MCPsignal"/>
    <property type="match status" value="1"/>
</dbReference>
<dbReference type="PROSITE" id="PS50111">
    <property type="entry name" value="CHEMOTAXIS_TRANSDUC_2"/>
    <property type="match status" value="1"/>
</dbReference>
<accession>A0A178ME05</accession>
<keyword evidence="2" id="KW-0997">Cell inner membrane</keyword>
<dbReference type="InterPro" id="IPR000727">
    <property type="entry name" value="T_SNARE_dom"/>
</dbReference>
<comment type="subcellular location">
    <subcellularLocation>
        <location evidence="1">Cell inner membrane</location>
        <topology evidence="1">Multi-pass membrane protein</topology>
    </subcellularLocation>
</comment>
<keyword evidence="6" id="KW-0175">Coiled coil</keyword>
<comment type="similarity">
    <text evidence="4">Belongs to the methyl-accepting chemotaxis (MCP) protein family.</text>
</comment>
<dbReference type="Gene3D" id="1.10.8.500">
    <property type="entry name" value="HAMP domain in histidine kinase"/>
    <property type="match status" value="1"/>
</dbReference>
<evidence type="ECO:0000256" key="4">
    <source>
        <dbReference type="ARBA" id="ARBA00029447"/>
    </source>
</evidence>
<dbReference type="GO" id="GO:0005886">
    <property type="term" value="C:plasma membrane"/>
    <property type="evidence" value="ECO:0007669"/>
    <property type="project" value="UniProtKB-SubCell"/>
</dbReference>
<evidence type="ECO:0000256" key="5">
    <source>
        <dbReference type="PROSITE-ProRule" id="PRU00284"/>
    </source>
</evidence>
<organism evidence="11 12">
    <name type="scientific">Paramagnetospirillum marisnigri</name>
    <dbReference type="NCBI Taxonomy" id="1285242"/>
    <lineage>
        <taxon>Bacteria</taxon>
        <taxon>Pseudomonadati</taxon>
        <taxon>Pseudomonadota</taxon>
        <taxon>Alphaproteobacteria</taxon>
        <taxon>Rhodospirillales</taxon>
        <taxon>Magnetospirillaceae</taxon>
        <taxon>Paramagnetospirillum</taxon>
    </lineage>
</organism>
<dbReference type="Pfam" id="PF00672">
    <property type="entry name" value="HAMP"/>
    <property type="match status" value="1"/>
</dbReference>
<feature type="domain" description="HAMP" evidence="10">
    <location>
        <begin position="205"/>
        <end position="258"/>
    </location>
</feature>
<dbReference type="Gene3D" id="1.10.287.950">
    <property type="entry name" value="Methyl-accepting chemotaxis protein"/>
    <property type="match status" value="1"/>
</dbReference>
<dbReference type="PANTHER" id="PTHR32089:SF112">
    <property type="entry name" value="LYSOZYME-LIKE PROTEIN-RELATED"/>
    <property type="match status" value="1"/>
</dbReference>
<evidence type="ECO:0000256" key="6">
    <source>
        <dbReference type="SAM" id="Coils"/>
    </source>
</evidence>
<keyword evidence="7" id="KW-1133">Transmembrane helix</keyword>
<gene>
    <name evidence="11" type="ORF">A6A04_05990</name>
</gene>
<evidence type="ECO:0000256" key="7">
    <source>
        <dbReference type="SAM" id="Phobius"/>
    </source>
</evidence>
<evidence type="ECO:0000259" key="8">
    <source>
        <dbReference type="PROSITE" id="PS50111"/>
    </source>
</evidence>
<evidence type="ECO:0000313" key="12">
    <source>
        <dbReference type="Proteomes" id="UP000078428"/>
    </source>
</evidence>
<dbReference type="GO" id="GO:0007165">
    <property type="term" value="P:signal transduction"/>
    <property type="evidence" value="ECO:0007669"/>
    <property type="project" value="UniProtKB-KW"/>
</dbReference>
<evidence type="ECO:0000259" key="9">
    <source>
        <dbReference type="PROSITE" id="PS50192"/>
    </source>
</evidence>
<keyword evidence="7" id="KW-0472">Membrane</keyword>
<evidence type="ECO:0000256" key="2">
    <source>
        <dbReference type="ARBA" id="ARBA00022519"/>
    </source>
</evidence>
<protein>
    <submittedName>
        <fullName evidence="11">Chemotaxis protein</fullName>
    </submittedName>
</protein>
<comment type="caution">
    <text evidence="11">The sequence shown here is derived from an EMBL/GenBank/DDBJ whole genome shotgun (WGS) entry which is preliminary data.</text>
</comment>
<name>A0A178ME05_9PROT</name>
<dbReference type="SUPFAM" id="SSF58104">
    <property type="entry name" value="Methyl-accepting chemotaxis protein (MCP) signaling domain"/>
    <property type="match status" value="1"/>
</dbReference>
<feature type="domain" description="T-SNARE coiled-coil homology" evidence="9">
    <location>
        <begin position="450"/>
        <end position="512"/>
    </location>
</feature>
<feature type="transmembrane region" description="Helical" evidence="7">
    <location>
        <begin position="6"/>
        <end position="22"/>
    </location>
</feature>
<feature type="domain" description="Methyl-accepting transducer" evidence="8">
    <location>
        <begin position="291"/>
        <end position="534"/>
    </location>
</feature>
<dbReference type="PROSITE" id="PS50885">
    <property type="entry name" value="HAMP"/>
    <property type="match status" value="1"/>
</dbReference>
<dbReference type="STRING" id="1285242.A6A04_05990"/>
<dbReference type="EMBL" id="LWQT01000088">
    <property type="protein sequence ID" value="OAN46773.1"/>
    <property type="molecule type" value="Genomic_DNA"/>
</dbReference>
<dbReference type="Proteomes" id="UP000078428">
    <property type="component" value="Unassembled WGS sequence"/>
</dbReference>
<dbReference type="PROSITE" id="PS50192">
    <property type="entry name" value="T_SNARE"/>
    <property type="match status" value="1"/>
</dbReference>
<evidence type="ECO:0000256" key="3">
    <source>
        <dbReference type="ARBA" id="ARBA00023224"/>
    </source>
</evidence>
<keyword evidence="2" id="KW-1003">Cell membrane</keyword>
<evidence type="ECO:0000259" key="10">
    <source>
        <dbReference type="PROSITE" id="PS50885"/>
    </source>
</evidence>
<keyword evidence="3 5" id="KW-0807">Transducer</keyword>